<name>A0ACB9TDL1_HOLOL</name>
<sequence length="435" mass="50280">MGRTARKRKRRLKYRECDDFSLESLQNTILLKKSMQSLGWKNDSKLILKNFVSTGRGVSSLLNIKSNQKLIEIPYNLLITCANAFELDLIQNLCKASNKFKAQEILAVFLILEKHKNKNSKWKFYLDTLPEELPTLPWLCTEAEFSTYPSYLMAIVSKKKWDLEIGWERVEKSINSSWICPCCEQPLNRVVTLNAFTWGYVVVNTRAVYVDPGVAIKLFGRDLSNFLSDAPCLALCPFLDMFNHSAEANTRAELICVGDSWKYTLTTLTSYKKYRQIFISYGSHDNDKLFCEYGFFLIHNHLNNIRCSLEEVLSVSNISLNKKQRAFIENRCLPSDVYVSTTGLSFYLKALFYVLIKPDVEWGRVIYSEDYSSCDIMFMCLTIKKILSFKKAKFIEDLKKLKYVAVSKYALGVVDYMKNKIDLLDIILEVLDSYS</sequence>
<proteinExistence type="predicted"/>
<protein>
    <submittedName>
        <fullName evidence="1">Methyltransferase</fullName>
    </submittedName>
</protein>
<keyword evidence="1" id="KW-0808">Transferase</keyword>
<dbReference type="EMBL" id="CM043017">
    <property type="protein sequence ID" value="KAI4464963.1"/>
    <property type="molecule type" value="Genomic_DNA"/>
</dbReference>
<evidence type="ECO:0000313" key="2">
    <source>
        <dbReference type="Proteomes" id="UP001056778"/>
    </source>
</evidence>
<keyword evidence="1" id="KW-0489">Methyltransferase</keyword>
<keyword evidence="2" id="KW-1185">Reference proteome</keyword>
<accession>A0ACB9TDL1</accession>
<dbReference type="Proteomes" id="UP001056778">
    <property type="component" value="Chromosome 3"/>
</dbReference>
<evidence type="ECO:0000313" key="1">
    <source>
        <dbReference type="EMBL" id="KAI4464963.1"/>
    </source>
</evidence>
<gene>
    <name evidence="1" type="ORF">MML48_3g00007037</name>
</gene>
<comment type="caution">
    <text evidence="1">The sequence shown here is derived from an EMBL/GenBank/DDBJ whole genome shotgun (WGS) entry which is preliminary data.</text>
</comment>
<reference evidence="1" key="1">
    <citation type="submission" date="2022-04" db="EMBL/GenBank/DDBJ databases">
        <title>Chromosome-scale genome assembly of Holotrichia oblita Faldermann.</title>
        <authorList>
            <person name="Rongchong L."/>
        </authorList>
    </citation>
    <scope>NUCLEOTIDE SEQUENCE</scope>
    <source>
        <strain evidence="1">81SQS9</strain>
    </source>
</reference>
<organism evidence="1 2">
    <name type="scientific">Holotrichia oblita</name>
    <name type="common">Chafer beetle</name>
    <dbReference type="NCBI Taxonomy" id="644536"/>
    <lineage>
        <taxon>Eukaryota</taxon>
        <taxon>Metazoa</taxon>
        <taxon>Ecdysozoa</taxon>
        <taxon>Arthropoda</taxon>
        <taxon>Hexapoda</taxon>
        <taxon>Insecta</taxon>
        <taxon>Pterygota</taxon>
        <taxon>Neoptera</taxon>
        <taxon>Endopterygota</taxon>
        <taxon>Coleoptera</taxon>
        <taxon>Polyphaga</taxon>
        <taxon>Scarabaeiformia</taxon>
        <taxon>Scarabaeidae</taxon>
        <taxon>Melolonthinae</taxon>
        <taxon>Holotrichia</taxon>
    </lineage>
</organism>